<dbReference type="OrthoDB" id="5351891at2759"/>
<keyword evidence="1" id="KW-0812">Transmembrane</keyword>
<organism evidence="2 3">
    <name type="scientific">Setomelanomma holmii</name>
    <dbReference type="NCBI Taxonomy" id="210430"/>
    <lineage>
        <taxon>Eukaryota</taxon>
        <taxon>Fungi</taxon>
        <taxon>Dikarya</taxon>
        <taxon>Ascomycota</taxon>
        <taxon>Pezizomycotina</taxon>
        <taxon>Dothideomycetes</taxon>
        <taxon>Pleosporomycetidae</taxon>
        <taxon>Pleosporales</taxon>
        <taxon>Pleosporineae</taxon>
        <taxon>Phaeosphaeriaceae</taxon>
        <taxon>Setomelanomma</taxon>
    </lineage>
</organism>
<feature type="transmembrane region" description="Helical" evidence="1">
    <location>
        <begin position="305"/>
        <end position="323"/>
    </location>
</feature>
<evidence type="ECO:0000313" key="3">
    <source>
        <dbReference type="Proteomes" id="UP000799777"/>
    </source>
</evidence>
<dbReference type="AlphaFoldDB" id="A0A9P4HIH0"/>
<sequence>MSCNFTASFELARNVTFAMFESISDSCPRTYLRPDPGGAKLPWLFALLLLFFHLPTCVLRAVKWESAQYLALGLAILGVALTVQAFVSTAAAAAEVLVWMPLTLVLDVGAMLQMVILIIEKHDKRIIRRGRNEDEGMFAGGGNRSDRVADSMTDFEMQVPRYVAADPRRAPVDFGHYPGALQYAFVALTSAILFLLLLVLQIYGLYAAVSGQHVKDLRVNWCSPAFRDFAVAVTTGNCEKYEIIPSSSNGIGCISLPGHQQRDWLVGTITVLSIALGCEVLDTILMLCTNSGSKFRGVKAQRPWLTMYGGVIVLVILVAFGVFNANHLPKEVTEAVWIYRKEESRALGRVCRGQLSPGGLRGMIIGYMDGLFESWKSAYQGV</sequence>
<reference evidence="2" key="1">
    <citation type="journal article" date="2020" name="Stud. Mycol.">
        <title>101 Dothideomycetes genomes: a test case for predicting lifestyles and emergence of pathogens.</title>
        <authorList>
            <person name="Haridas S."/>
            <person name="Albert R."/>
            <person name="Binder M."/>
            <person name="Bloem J."/>
            <person name="Labutti K."/>
            <person name="Salamov A."/>
            <person name="Andreopoulos B."/>
            <person name="Baker S."/>
            <person name="Barry K."/>
            <person name="Bills G."/>
            <person name="Bluhm B."/>
            <person name="Cannon C."/>
            <person name="Castanera R."/>
            <person name="Culley D."/>
            <person name="Daum C."/>
            <person name="Ezra D."/>
            <person name="Gonzalez J."/>
            <person name="Henrissat B."/>
            <person name="Kuo A."/>
            <person name="Liang C."/>
            <person name="Lipzen A."/>
            <person name="Lutzoni F."/>
            <person name="Magnuson J."/>
            <person name="Mondo S."/>
            <person name="Nolan M."/>
            <person name="Ohm R."/>
            <person name="Pangilinan J."/>
            <person name="Park H.-J."/>
            <person name="Ramirez L."/>
            <person name="Alfaro M."/>
            <person name="Sun H."/>
            <person name="Tritt A."/>
            <person name="Yoshinaga Y."/>
            <person name="Zwiers L.-H."/>
            <person name="Turgeon B."/>
            <person name="Goodwin S."/>
            <person name="Spatafora J."/>
            <person name="Crous P."/>
            <person name="Grigoriev I."/>
        </authorList>
    </citation>
    <scope>NUCLEOTIDE SEQUENCE</scope>
    <source>
        <strain evidence="2">CBS 110217</strain>
    </source>
</reference>
<gene>
    <name evidence="2" type="ORF">EK21DRAFT_55852</name>
</gene>
<comment type="caution">
    <text evidence="2">The sequence shown here is derived from an EMBL/GenBank/DDBJ whole genome shotgun (WGS) entry which is preliminary data.</text>
</comment>
<keyword evidence="1" id="KW-1133">Transmembrane helix</keyword>
<feature type="transmembrane region" description="Helical" evidence="1">
    <location>
        <begin position="264"/>
        <end position="285"/>
    </location>
</feature>
<dbReference type="EMBL" id="ML978160">
    <property type="protein sequence ID" value="KAF2034632.1"/>
    <property type="molecule type" value="Genomic_DNA"/>
</dbReference>
<feature type="transmembrane region" description="Helical" evidence="1">
    <location>
        <begin position="98"/>
        <end position="119"/>
    </location>
</feature>
<keyword evidence="1" id="KW-0472">Membrane</keyword>
<evidence type="ECO:0000256" key="1">
    <source>
        <dbReference type="SAM" id="Phobius"/>
    </source>
</evidence>
<feature type="transmembrane region" description="Helical" evidence="1">
    <location>
        <begin position="69"/>
        <end position="92"/>
    </location>
</feature>
<dbReference type="Proteomes" id="UP000799777">
    <property type="component" value="Unassembled WGS sequence"/>
</dbReference>
<name>A0A9P4HIH0_9PLEO</name>
<keyword evidence="3" id="KW-1185">Reference proteome</keyword>
<proteinExistence type="predicted"/>
<feature type="transmembrane region" description="Helical" evidence="1">
    <location>
        <begin position="183"/>
        <end position="206"/>
    </location>
</feature>
<feature type="transmembrane region" description="Helical" evidence="1">
    <location>
        <begin position="41"/>
        <end position="62"/>
    </location>
</feature>
<protein>
    <submittedName>
        <fullName evidence="2">Uncharacterized protein</fullName>
    </submittedName>
</protein>
<accession>A0A9P4HIH0</accession>
<evidence type="ECO:0000313" key="2">
    <source>
        <dbReference type="EMBL" id="KAF2034632.1"/>
    </source>
</evidence>